<evidence type="ECO:0000313" key="2">
    <source>
        <dbReference type="EMBL" id="GGS27157.1"/>
    </source>
</evidence>
<feature type="compositionally biased region" description="Basic residues" evidence="1">
    <location>
        <begin position="68"/>
        <end position="78"/>
    </location>
</feature>
<keyword evidence="3" id="KW-1185">Reference proteome</keyword>
<evidence type="ECO:0000256" key="1">
    <source>
        <dbReference type="SAM" id="MobiDB-lite"/>
    </source>
</evidence>
<dbReference type="AlphaFoldDB" id="A0A918LB54"/>
<comment type="caution">
    <text evidence="2">The sequence shown here is derived from an EMBL/GenBank/DDBJ whole genome shotgun (WGS) entry which is preliminary data.</text>
</comment>
<reference evidence="2" key="1">
    <citation type="journal article" date="2014" name="Int. J. Syst. Evol. Microbiol.">
        <title>Complete genome sequence of Corynebacterium casei LMG S-19264T (=DSM 44701T), isolated from a smear-ripened cheese.</title>
        <authorList>
            <consortium name="US DOE Joint Genome Institute (JGI-PGF)"/>
            <person name="Walter F."/>
            <person name="Albersmeier A."/>
            <person name="Kalinowski J."/>
            <person name="Ruckert C."/>
        </authorList>
    </citation>
    <scope>NUCLEOTIDE SEQUENCE</scope>
    <source>
        <strain evidence="2">JCM 4386</strain>
    </source>
</reference>
<feature type="compositionally biased region" description="Basic and acidic residues" evidence="1">
    <location>
        <begin position="43"/>
        <end position="52"/>
    </location>
</feature>
<protein>
    <submittedName>
        <fullName evidence="2">Uncharacterized protein</fullName>
    </submittedName>
</protein>
<proteinExistence type="predicted"/>
<sequence>MKNLVGAERSGRLLVVRMCQERKRNAIDRALADQLDSAIEGRTRPCRTDLRQLPHRRPGLSGGDQRVTHRGSRNRAGA</sequence>
<reference evidence="2" key="2">
    <citation type="submission" date="2020-09" db="EMBL/GenBank/DDBJ databases">
        <authorList>
            <person name="Sun Q."/>
            <person name="Ohkuma M."/>
        </authorList>
    </citation>
    <scope>NUCLEOTIDE SEQUENCE</scope>
    <source>
        <strain evidence="2">JCM 4386</strain>
    </source>
</reference>
<feature type="region of interest" description="Disordered" evidence="1">
    <location>
        <begin position="43"/>
        <end position="78"/>
    </location>
</feature>
<dbReference type="RefSeq" id="WP_190153985.1">
    <property type="nucleotide sequence ID" value="NZ_BMTL01000051.1"/>
</dbReference>
<name>A0A918LB54_9ACTN</name>
<dbReference type="EMBL" id="BMTL01000051">
    <property type="protein sequence ID" value="GGS27157.1"/>
    <property type="molecule type" value="Genomic_DNA"/>
</dbReference>
<accession>A0A918LB54</accession>
<evidence type="ECO:0000313" key="3">
    <source>
        <dbReference type="Proteomes" id="UP000606194"/>
    </source>
</evidence>
<organism evidence="2 3">
    <name type="scientific">Streptomyces humidus</name>
    <dbReference type="NCBI Taxonomy" id="52259"/>
    <lineage>
        <taxon>Bacteria</taxon>
        <taxon>Bacillati</taxon>
        <taxon>Actinomycetota</taxon>
        <taxon>Actinomycetes</taxon>
        <taxon>Kitasatosporales</taxon>
        <taxon>Streptomycetaceae</taxon>
        <taxon>Streptomyces</taxon>
    </lineage>
</organism>
<gene>
    <name evidence="2" type="ORF">GCM10010269_77210</name>
</gene>
<dbReference type="Proteomes" id="UP000606194">
    <property type="component" value="Unassembled WGS sequence"/>
</dbReference>